<dbReference type="EMBL" id="FLQX01000159">
    <property type="protein sequence ID" value="SBT09854.1"/>
    <property type="molecule type" value="Genomic_DNA"/>
</dbReference>
<dbReference type="InterPro" id="IPR004919">
    <property type="entry name" value="GmrSD_N"/>
</dbReference>
<sequence>MPLSDEIETRRRAIKTDSYAMSIGEIMNLYSSKELNINPNFQRMFRWKPEQKTRFIESILLGIPIPSIFVSQGEDGVWDLIDGLQRLSTVFEFAGMLVGLDKQNAPPSRLTKAKYLPSLENKVWQNVDDEKDPDSLTLRQRIDIKRAKIDINIIMRESDSAAKYDLFERINTGGSRLSEQEVRNCLLIMANVKFFNAFEKFAENPDFEECIAITDRAKEERYDLELVARFITLRTADMQVVRSQMFDVGNFLSESLVEIATSTMDLAQEREVFDRTFKLINAALGANAFRRYDAVKGRFLGMSQVSAFEAIAIGLGHNISAWNPDDPNEYIEFKQRVESMWEKQEFKNKQGSGVRGTDRIVNIIPFARTHFQR</sequence>
<dbReference type="PANTHER" id="PTHR39639:SF1">
    <property type="entry name" value="DUF262 DOMAIN-CONTAINING PROTEIN"/>
    <property type="match status" value="1"/>
</dbReference>
<feature type="domain" description="GmrSD restriction endonucleases N-terminal" evidence="1">
    <location>
        <begin position="28"/>
        <end position="187"/>
    </location>
</feature>
<evidence type="ECO:0000313" key="3">
    <source>
        <dbReference type="Proteomes" id="UP000199169"/>
    </source>
</evidence>
<gene>
    <name evidence="2" type="ORF">ACCAA_790027</name>
</gene>
<proteinExistence type="predicted"/>
<protein>
    <recommendedName>
        <fullName evidence="1">GmrSD restriction endonucleases N-terminal domain-containing protein</fullName>
    </recommendedName>
</protein>
<keyword evidence="3" id="KW-1185">Reference proteome</keyword>
<reference evidence="3" key="1">
    <citation type="submission" date="2016-06" db="EMBL/GenBank/DDBJ databases">
        <authorList>
            <person name="McIlroy S.J."/>
            <person name="Karst S.M."/>
            <person name="Albertsen M."/>
        </authorList>
    </citation>
    <scope>NUCLEOTIDE SEQUENCE [LARGE SCALE GENOMIC DNA]</scope>
</reference>
<accession>A0A1A8XY13</accession>
<dbReference type="PANTHER" id="PTHR39639">
    <property type="entry name" value="CHROMOSOME 16, WHOLE GENOME SHOTGUN SEQUENCE"/>
    <property type="match status" value="1"/>
</dbReference>
<dbReference type="Pfam" id="PF03235">
    <property type="entry name" value="GmrSD_N"/>
    <property type="match status" value="1"/>
</dbReference>
<name>A0A1A8XY13_9PROT</name>
<evidence type="ECO:0000313" key="2">
    <source>
        <dbReference type="EMBL" id="SBT09854.1"/>
    </source>
</evidence>
<evidence type="ECO:0000259" key="1">
    <source>
        <dbReference type="Pfam" id="PF03235"/>
    </source>
</evidence>
<dbReference type="STRING" id="1860102.ACCAA_790027"/>
<dbReference type="Proteomes" id="UP000199169">
    <property type="component" value="Unassembled WGS sequence"/>
</dbReference>
<dbReference type="AlphaFoldDB" id="A0A1A8XY13"/>
<organism evidence="2 3">
    <name type="scientific">Candidatus Accumulibacter aalborgensis</name>
    <dbReference type="NCBI Taxonomy" id="1860102"/>
    <lineage>
        <taxon>Bacteria</taxon>
        <taxon>Pseudomonadati</taxon>
        <taxon>Pseudomonadota</taxon>
        <taxon>Betaproteobacteria</taxon>
        <taxon>Candidatus Accumulibacter</taxon>
    </lineage>
</organism>